<dbReference type="Proteomes" id="UP001153709">
    <property type="component" value="Chromosome 5"/>
</dbReference>
<proteinExistence type="predicted"/>
<protein>
    <recommendedName>
        <fullName evidence="4">Sushi domain-containing protein</fullName>
    </recommendedName>
</protein>
<sequence>MSSTDTADEVAKISLSPPRKPTKKSHLDVKTKEIILNIYKCEIEENPTLAIDESIIRVAHKSGLSTATLDSFSNSTSFTIRKRRQNSLKCTLPPQLENGRWVVTEADVNPGDQVDVNTIIRLECHKGYQLYPNNSLLLCDSSWDETTFPMCQKKCPPFYSTTTTTLTCKDIQNGAVPCDKAVDGTSLTYTCSAYYEILPGGRNTLYCNDGTWNFPKPICEPTAHCVTDNYGRALNETQFQVAAGKVYNAYEDKRDIYAQYRKILQVMLIDDIEGETRRYTADVAYHYRRAFQIRHNCSASM</sequence>
<dbReference type="SUPFAM" id="SSF57535">
    <property type="entry name" value="Complement control module/SCR domain"/>
    <property type="match status" value="2"/>
</dbReference>
<keyword evidence="1 2" id="KW-1015">Disulfide bond</keyword>
<evidence type="ECO:0000313" key="5">
    <source>
        <dbReference type="EMBL" id="CAG9834709.1"/>
    </source>
</evidence>
<organism evidence="5 6">
    <name type="scientific">Diabrotica balteata</name>
    <name type="common">Banded cucumber beetle</name>
    <dbReference type="NCBI Taxonomy" id="107213"/>
    <lineage>
        <taxon>Eukaryota</taxon>
        <taxon>Metazoa</taxon>
        <taxon>Ecdysozoa</taxon>
        <taxon>Arthropoda</taxon>
        <taxon>Hexapoda</taxon>
        <taxon>Insecta</taxon>
        <taxon>Pterygota</taxon>
        <taxon>Neoptera</taxon>
        <taxon>Endopterygota</taxon>
        <taxon>Coleoptera</taxon>
        <taxon>Polyphaga</taxon>
        <taxon>Cucujiformia</taxon>
        <taxon>Chrysomeloidea</taxon>
        <taxon>Chrysomelidae</taxon>
        <taxon>Galerucinae</taxon>
        <taxon>Diabroticina</taxon>
        <taxon>Diabroticites</taxon>
        <taxon>Diabrotica</taxon>
    </lineage>
</organism>
<dbReference type="Pfam" id="PF00084">
    <property type="entry name" value="Sushi"/>
    <property type="match status" value="2"/>
</dbReference>
<feature type="domain" description="Sushi" evidence="4">
    <location>
        <begin position="166"/>
        <end position="221"/>
    </location>
</feature>
<dbReference type="InterPro" id="IPR000436">
    <property type="entry name" value="Sushi_SCR_CCP_dom"/>
</dbReference>
<feature type="region of interest" description="Disordered" evidence="3">
    <location>
        <begin position="1"/>
        <end position="26"/>
    </location>
</feature>
<dbReference type="PROSITE" id="PS50923">
    <property type="entry name" value="SUSHI"/>
    <property type="match status" value="2"/>
</dbReference>
<evidence type="ECO:0000256" key="2">
    <source>
        <dbReference type="PROSITE-ProRule" id="PRU00302"/>
    </source>
</evidence>
<dbReference type="OrthoDB" id="6744641at2759"/>
<evidence type="ECO:0000256" key="3">
    <source>
        <dbReference type="SAM" id="MobiDB-lite"/>
    </source>
</evidence>
<dbReference type="EMBL" id="OU898280">
    <property type="protein sequence ID" value="CAG9834709.1"/>
    <property type="molecule type" value="Genomic_DNA"/>
</dbReference>
<dbReference type="AlphaFoldDB" id="A0A9N9T381"/>
<gene>
    <name evidence="5" type="ORF">DIABBA_LOCUS7993</name>
</gene>
<keyword evidence="2" id="KW-0768">Sushi</keyword>
<dbReference type="InterPro" id="IPR035976">
    <property type="entry name" value="Sushi/SCR/CCP_sf"/>
</dbReference>
<dbReference type="Gene3D" id="2.10.70.10">
    <property type="entry name" value="Complement Module, domain 1"/>
    <property type="match status" value="2"/>
</dbReference>
<evidence type="ECO:0000256" key="1">
    <source>
        <dbReference type="ARBA" id="ARBA00023157"/>
    </source>
</evidence>
<reference evidence="5" key="1">
    <citation type="submission" date="2022-01" db="EMBL/GenBank/DDBJ databases">
        <authorList>
            <person name="King R."/>
        </authorList>
    </citation>
    <scope>NUCLEOTIDE SEQUENCE</scope>
</reference>
<evidence type="ECO:0000259" key="4">
    <source>
        <dbReference type="PROSITE" id="PS50923"/>
    </source>
</evidence>
<comment type="caution">
    <text evidence="2">Lacks conserved residue(s) required for the propagation of feature annotation.</text>
</comment>
<name>A0A9N9T381_DIABA</name>
<dbReference type="SMART" id="SM00032">
    <property type="entry name" value="CCP"/>
    <property type="match status" value="2"/>
</dbReference>
<feature type="disulfide bond" evidence="2">
    <location>
        <begin position="124"/>
        <end position="151"/>
    </location>
</feature>
<accession>A0A9N9T381</accession>
<feature type="domain" description="Sushi" evidence="4">
    <location>
        <begin position="88"/>
        <end position="153"/>
    </location>
</feature>
<keyword evidence="6" id="KW-1185">Reference proteome</keyword>
<dbReference type="CDD" id="cd00033">
    <property type="entry name" value="CCP"/>
    <property type="match status" value="2"/>
</dbReference>
<evidence type="ECO:0000313" key="6">
    <source>
        <dbReference type="Proteomes" id="UP001153709"/>
    </source>
</evidence>